<dbReference type="GO" id="GO:0002682">
    <property type="term" value="P:regulation of immune system process"/>
    <property type="evidence" value="ECO:0007669"/>
    <property type="project" value="TreeGrafter"/>
</dbReference>
<keyword evidence="2" id="KW-0325">Glycoprotein</keyword>
<evidence type="ECO:0000259" key="6">
    <source>
        <dbReference type="PROSITE" id="PS50835"/>
    </source>
</evidence>
<feature type="chain" id="PRO_5027016426" evidence="5">
    <location>
        <begin position="35"/>
        <end position="231"/>
    </location>
</feature>
<evidence type="ECO:0000256" key="3">
    <source>
        <dbReference type="ARBA" id="ARBA00023319"/>
    </source>
</evidence>
<keyword evidence="3" id="KW-0393">Immunoglobulin domain</keyword>
<gene>
    <name evidence="8" type="primary">LOC114511426</name>
</gene>
<dbReference type="GO" id="GO:1990782">
    <property type="term" value="F:protein tyrosine kinase binding"/>
    <property type="evidence" value="ECO:0007669"/>
    <property type="project" value="TreeGrafter"/>
</dbReference>
<dbReference type="OrthoDB" id="9799310at2759"/>
<evidence type="ECO:0000256" key="4">
    <source>
        <dbReference type="ARBA" id="ARBA00038222"/>
    </source>
</evidence>
<evidence type="ECO:0000256" key="1">
    <source>
        <dbReference type="ARBA" id="ARBA00022729"/>
    </source>
</evidence>
<sequence>MGSLSVSTHRGLVHWQGLLLVVSLLNFWSQPTTTQVTVESINALEGTDVLLRILYKPPNVAGLIWYRGYSTENNRIIASLTVKSRIHKRGLQVGRVKLNYDGSLMLKNVTMKDSGIYTLVIRLQDCTSTTESTRLTVYPLLRAPTLLASNTTVTANKDAVVMTCQTNAHAIHWLFNGTNLQLTERMKLSLDLRNLTIDPVLREDAGDYQCNTFNPMNSAKSASLALDVKFE</sequence>
<feature type="domain" description="Ig-like" evidence="6">
    <location>
        <begin position="144"/>
        <end position="227"/>
    </location>
</feature>
<dbReference type="Pfam" id="PF13927">
    <property type="entry name" value="Ig_3"/>
    <property type="match status" value="1"/>
</dbReference>
<organism evidence="7 8">
    <name type="scientific">Phyllostomus discolor</name>
    <name type="common">pale spear-nosed bat</name>
    <dbReference type="NCBI Taxonomy" id="89673"/>
    <lineage>
        <taxon>Eukaryota</taxon>
        <taxon>Metazoa</taxon>
        <taxon>Chordata</taxon>
        <taxon>Craniata</taxon>
        <taxon>Vertebrata</taxon>
        <taxon>Euteleostomi</taxon>
        <taxon>Mammalia</taxon>
        <taxon>Eutheria</taxon>
        <taxon>Laurasiatheria</taxon>
        <taxon>Chiroptera</taxon>
        <taxon>Yangochiroptera</taxon>
        <taxon>Phyllostomidae</taxon>
        <taxon>Phyllostominae</taxon>
        <taxon>Phyllostomus</taxon>
    </lineage>
</organism>
<protein>
    <submittedName>
        <fullName evidence="8">Carcinoembryonic antigen-related cell adhesion molecule 21-like</fullName>
    </submittedName>
</protein>
<dbReference type="Gene3D" id="2.60.40.10">
    <property type="entry name" value="Immunoglobulins"/>
    <property type="match status" value="2"/>
</dbReference>
<dbReference type="PROSITE" id="PS50835">
    <property type="entry name" value="IG_LIKE"/>
    <property type="match status" value="1"/>
</dbReference>
<dbReference type="InterPro" id="IPR003599">
    <property type="entry name" value="Ig_sub"/>
</dbReference>
<dbReference type="InterPro" id="IPR003598">
    <property type="entry name" value="Ig_sub2"/>
</dbReference>
<dbReference type="PANTHER" id="PTHR44427:SF1">
    <property type="entry name" value="CARCINOEMBRYONIC ANTIGEN-RELATED CELL ADHESION MOLECULE 1"/>
    <property type="match status" value="1"/>
</dbReference>
<dbReference type="GO" id="GO:0005886">
    <property type="term" value="C:plasma membrane"/>
    <property type="evidence" value="ECO:0007669"/>
    <property type="project" value="TreeGrafter"/>
</dbReference>
<dbReference type="InterPro" id="IPR036179">
    <property type="entry name" value="Ig-like_dom_sf"/>
</dbReference>
<evidence type="ECO:0000256" key="2">
    <source>
        <dbReference type="ARBA" id="ARBA00023180"/>
    </source>
</evidence>
<dbReference type="KEGG" id="pdic:114511426"/>
<dbReference type="InterPro" id="IPR013783">
    <property type="entry name" value="Ig-like_fold"/>
</dbReference>
<dbReference type="InterPro" id="IPR013106">
    <property type="entry name" value="Ig_V-set"/>
</dbReference>
<dbReference type="SMART" id="SM00409">
    <property type="entry name" value="IG"/>
    <property type="match status" value="2"/>
</dbReference>
<dbReference type="InterPro" id="IPR050831">
    <property type="entry name" value="CEA_cell_adhesion"/>
</dbReference>
<keyword evidence="7" id="KW-1185">Reference proteome</keyword>
<reference evidence="8" key="1">
    <citation type="submission" date="2025-08" db="UniProtKB">
        <authorList>
            <consortium name="RefSeq"/>
        </authorList>
    </citation>
    <scope>IDENTIFICATION</scope>
    <source>
        <tissue evidence="8">Muscle</tissue>
    </source>
</reference>
<name>A0A6J2N258_9CHIR</name>
<evidence type="ECO:0000256" key="5">
    <source>
        <dbReference type="SAM" id="SignalP"/>
    </source>
</evidence>
<dbReference type="InParanoid" id="A0A6J2N258"/>
<dbReference type="FunFam" id="2.60.40.10:FF:000244">
    <property type="entry name" value="carcinoembryonic antigen-related cell adhesion molecule 16"/>
    <property type="match status" value="1"/>
</dbReference>
<accession>A0A6J2N258</accession>
<dbReference type="InterPro" id="IPR007110">
    <property type="entry name" value="Ig-like_dom"/>
</dbReference>
<dbReference type="RefSeq" id="XP_028385926.1">
    <property type="nucleotide sequence ID" value="XM_028530125.2"/>
</dbReference>
<evidence type="ECO:0000313" key="7">
    <source>
        <dbReference type="Proteomes" id="UP000504628"/>
    </source>
</evidence>
<dbReference type="AlphaFoldDB" id="A0A6J2N258"/>
<dbReference type="GO" id="GO:0007165">
    <property type="term" value="P:signal transduction"/>
    <property type="evidence" value="ECO:0007669"/>
    <property type="project" value="TreeGrafter"/>
</dbReference>
<dbReference type="SMART" id="SM00408">
    <property type="entry name" value="IGc2"/>
    <property type="match status" value="1"/>
</dbReference>
<dbReference type="PANTHER" id="PTHR44427">
    <property type="entry name" value="CARCINOEMBRYONIC ANTIGEN-RELATED CELL ADHESION MOLECULE 19"/>
    <property type="match status" value="1"/>
</dbReference>
<evidence type="ECO:0000313" key="8">
    <source>
        <dbReference type="RefSeq" id="XP_028385926.1"/>
    </source>
</evidence>
<feature type="signal peptide" evidence="5">
    <location>
        <begin position="1"/>
        <end position="34"/>
    </location>
</feature>
<proteinExistence type="inferred from homology"/>
<comment type="similarity">
    <text evidence="4">Belongs to the immunoglobulin superfamily. CEA family.</text>
</comment>
<dbReference type="Pfam" id="PF07686">
    <property type="entry name" value="V-set"/>
    <property type="match status" value="1"/>
</dbReference>
<dbReference type="SUPFAM" id="SSF48726">
    <property type="entry name" value="Immunoglobulin"/>
    <property type="match status" value="2"/>
</dbReference>
<keyword evidence="1 5" id="KW-0732">Signal</keyword>
<dbReference type="Proteomes" id="UP000504628">
    <property type="component" value="Chromosome 12"/>
</dbReference>
<dbReference type="GeneID" id="114511426"/>
<dbReference type="GO" id="GO:0009986">
    <property type="term" value="C:cell surface"/>
    <property type="evidence" value="ECO:0007669"/>
    <property type="project" value="TreeGrafter"/>
</dbReference>